<evidence type="ECO:0000259" key="3">
    <source>
        <dbReference type="Pfam" id="PF01551"/>
    </source>
</evidence>
<dbReference type="Gene3D" id="2.70.70.10">
    <property type="entry name" value="Glucose Permease (Domain IIA)"/>
    <property type="match status" value="1"/>
</dbReference>
<evidence type="ECO:0000313" key="4">
    <source>
        <dbReference type="EMBL" id="ASS96026.1"/>
    </source>
</evidence>
<dbReference type="Proteomes" id="UP000214618">
    <property type="component" value="Chromosome"/>
</dbReference>
<keyword evidence="2" id="KW-0812">Transmembrane</keyword>
<protein>
    <recommendedName>
        <fullName evidence="3">M23ase beta-sheet core domain-containing protein</fullName>
    </recommendedName>
</protein>
<dbReference type="PANTHER" id="PTHR21666:SF274">
    <property type="entry name" value="STAGE IV SPORULATION PROTEIN FA"/>
    <property type="match status" value="1"/>
</dbReference>
<dbReference type="InterPro" id="IPR050570">
    <property type="entry name" value="Cell_wall_metabolism_enzyme"/>
</dbReference>
<keyword evidence="2" id="KW-0472">Membrane</keyword>
<dbReference type="RefSeq" id="WP_063232835.1">
    <property type="nucleotide sequence ID" value="NZ_BCVO01000003.1"/>
</dbReference>
<organism evidence="4 5">
    <name type="scientific">Peribacillus simplex NBRC 15720 = DSM 1321</name>
    <dbReference type="NCBI Taxonomy" id="1349754"/>
    <lineage>
        <taxon>Bacteria</taxon>
        <taxon>Bacillati</taxon>
        <taxon>Bacillota</taxon>
        <taxon>Bacilli</taxon>
        <taxon>Bacillales</taxon>
        <taxon>Bacillaceae</taxon>
        <taxon>Peribacillus</taxon>
    </lineage>
</organism>
<feature type="region of interest" description="Disordered" evidence="1">
    <location>
        <begin position="1"/>
        <end position="29"/>
    </location>
</feature>
<name>A0A223ELC7_9BACI</name>
<feature type="transmembrane region" description="Helical" evidence="2">
    <location>
        <begin position="58"/>
        <end position="76"/>
    </location>
</feature>
<feature type="compositionally biased region" description="Basic and acidic residues" evidence="1">
    <location>
        <begin position="1"/>
        <end position="10"/>
    </location>
</feature>
<dbReference type="Pfam" id="PF01551">
    <property type="entry name" value="Peptidase_M23"/>
    <property type="match status" value="1"/>
</dbReference>
<dbReference type="GeneID" id="56475096"/>
<keyword evidence="2" id="KW-1133">Transmembrane helix</keyword>
<dbReference type="GO" id="GO:0004222">
    <property type="term" value="F:metalloendopeptidase activity"/>
    <property type="evidence" value="ECO:0007669"/>
    <property type="project" value="TreeGrafter"/>
</dbReference>
<gene>
    <name evidence="4" type="ORF">BS1321_20215</name>
</gene>
<evidence type="ECO:0000313" key="5">
    <source>
        <dbReference type="Proteomes" id="UP000214618"/>
    </source>
</evidence>
<accession>A0A223ELC7</accession>
<dbReference type="AlphaFoldDB" id="A0A223ELC7"/>
<dbReference type="PANTHER" id="PTHR21666">
    <property type="entry name" value="PEPTIDASE-RELATED"/>
    <property type="match status" value="1"/>
</dbReference>
<sequence>MDDRRKDIRNRIAKRRKFNDKPAGSSSWTEINNEEPYGIDSYNGYSEKDHPLFKKEYFFFKILASVCLFLIIAVMFKHPSVRLDPARSFVTENMNKEFQFASISNWYESAFGKPIAFLPNEANTETVDSNEEYAMPASAKITQTFETNGEGIILETSKGSKVEAVNEGVVIFAGEKEGIGKTVVIQHANKSESWYGQLEGIDVKLYEFVKKGNEVGQVTLSEDGSKGRFYLAIKENDAFVDPKKVISFE</sequence>
<feature type="domain" description="M23ase beta-sheet core" evidence="3">
    <location>
        <begin position="150"/>
        <end position="242"/>
    </location>
</feature>
<dbReference type="EMBL" id="CP017704">
    <property type="protein sequence ID" value="ASS96026.1"/>
    <property type="molecule type" value="Genomic_DNA"/>
</dbReference>
<dbReference type="CDD" id="cd12797">
    <property type="entry name" value="M23_peptidase"/>
    <property type="match status" value="1"/>
</dbReference>
<evidence type="ECO:0000256" key="2">
    <source>
        <dbReference type="SAM" id="Phobius"/>
    </source>
</evidence>
<reference evidence="4 5" key="1">
    <citation type="submission" date="2016-10" db="EMBL/GenBank/DDBJ databases">
        <title>The whole genome sequencing and assembly of Bacillus simplex DSM 1321 strain.</title>
        <authorList>
            <person name="Park M.-K."/>
            <person name="Lee Y.-J."/>
            <person name="Yi H."/>
            <person name="Bahn Y.-S."/>
            <person name="Kim J.F."/>
            <person name="Lee D.-W."/>
        </authorList>
    </citation>
    <scope>NUCLEOTIDE SEQUENCE [LARGE SCALE GENOMIC DNA]</scope>
    <source>
        <strain evidence="4 5">DSM 1321</strain>
    </source>
</reference>
<evidence type="ECO:0000256" key="1">
    <source>
        <dbReference type="SAM" id="MobiDB-lite"/>
    </source>
</evidence>
<dbReference type="SUPFAM" id="SSF51261">
    <property type="entry name" value="Duplicated hybrid motif"/>
    <property type="match status" value="1"/>
</dbReference>
<dbReference type="InterPro" id="IPR011055">
    <property type="entry name" value="Dup_hybrid_motif"/>
</dbReference>
<dbReference type="OrthoDB" id="2986589at2"/>
<dbReference type="InterPro" id="IPR016047">
    <property type="entry name" value="M23ase_b-sheet_dom"/>
</dbReference>
<proteinExistence type="predicted"/>